<dbReference type="EMBL" id="OE839559">
    <property type="protein sequence ID" value="CAD7587679.1"/>
    <property type="molecule type" value="Genomic_DNA"/>
</dbReference>
<feature type="compositionally biased region" description="Basic and acidic residues" evidence="1">
    <location>
        <begin position="25"/>
        <end position="37"/>
    </location>
</feature>
<evidence type="ECO:0000313" key="3">
    <source>
        <dbReference type="EMBL" id="CAD7587679.1"/>
    </source>
</evidence>
<feature type="transmembrane region" description="Helical" evidence="2">
    <location>
        <begin position="287"/>
        <end position="305"/>
    </location>
</feature>
<reference evidence="3" key="1">
    <citation type="submission" date="2020-11" db="EMBL/GenBank/DDBJ databases">
        <authorList>
            <person name="Tran Van P."/>
        </authorList>
    </citation>
    <scope>NUCLEOTIDE SEQUENCE</scope>
</reference>
<protein>
    <submittedName>
        <fullName evidence="3">Uncharacterized protein</fullName>
    </submittedName>
</protein>
<gene>
    <name evidence="3" type="ORF">TGEB3V08_LOCUS1847</name>
</gene>
<proteinExistence type="predicted"/>
<keyword evidence="2" id="KW-0472">Membrane</keyword>
<dbReference type="AlphaFoldDB" id="A0A7R9PHU8"/>
<evidence type="ECO:0000256" key="2">
    <source>
        <dbReference type="SAM" id="Phobius"/>
    </source>
</evidence>
<accession>A0A7R9PHU8</accession>
<name>A0A7R9PHU8_TIMGE</name>
<keyword evidence="2" id="KW-0812">Transmembrane</keyword>
<organism evidence="3">
    <name type="scientific">Timema genevievae</name>
    <name type="common">Walking stick</name>
    <dbReference type="NCBI Taxonomy" id="629358"/>
    <lineage>
        <taxon>Eukaryota</taxon>
        <taxon>Metazoa</taxon>
        <taxon>Ecdysozoa</taxon>
        <taxon>Arthropoda</taxon>
        <taxon>Hexapoda</taxon>
        <taxon>Insecta</taxon>
        <taxon>Pterygota</taxon>
        <taxon>Neoptera</taxon>
        <taxon>Polyneoptera</taxon>
        <taxon>Phasmatodea</taxon>
        <taxon>Timematodea</taxon>
        <taxon>Timematoidea</taxon>
        <taxon>Timematidae</taxon>
        <taxon>Timema</taxon>
    </lineage>
</organism>
<evidence type="ECO:0000256" key="1">
    <source>
        <dbReference type="SAM" id="MobiDB-lite"/>
    </source>
</evidence>
<sequence length="327" mass="37139">MLHNQRDLVLPRDAYLLPSPVPRFDTSRRRAGRVREEGGDDLDPVSPTPGRPAGPCSGGDLARDRTGNSRHIGLTRQVFPHNKLEVGDAKIATLRERKVGAVCTWRIQKSRVRPQHFRIFYEAVGLEWAQLSRISSISDMISRCPRLKTLRLEENCLQLSAIHSSILADSKVSILALDGNLFDKKNLADTEGFDKYMDSLPIISNAKMKLKIMMKQLMNKFQQNTQIPEDQENDEDDIPKQIHSSNTNTFQFDVFSYELFTPSQKKACFGITGLYLSSVLQRGRKNFFFIIFIIVLISVFSQYSGPKRIHSSLQSSRECTSTRDSND</sequence>
<feature type="region of interest" description="Disordered" evidence="1">
    <location>
        <begin position="19"/>
        <end position="66"/>
    </location>
</feature>
<keyword evidence="2" id="KW-1133">Transmembrane helix</keyword>